<dbReference type="SUPFAM" id="SSF89550">
    <property type="entry name" value="PHP domain-like"/>
    <property type="match status" value="1"/>
</dbReference>
<proteinExistence type="predicted"/>
<dbReference type="InterPro" id="IPR004013">
    <property type="entry name" value="PHP_dom"/>
</dbReference>
<comment type="caution">
    <text evidence="4">The sequence shown here is derived from an EMBL/GenBank/DDBJ whole genome shotgun (WGS) entry which is preliminary data.</text>
</comment>
<name>A0A7C3IYQ1_UNCW3</name>
<dbReference type="InterPro" id="IPR016195">
    <property type="entry name" value="Pol/histidinol_Pase-like"/>
</dbReference>
<dbReference type="InterPro" id="IPR052018">
    <property type="entry name" value="PHP_domain"/>
</dbReference>
<sequence>MRGSQPAVVDLHLHTIFSDGLFTPEELVIRAEQTGFTAIAITDHDSVEGIERARVQGKRLGVEVVPGVELSSNVNGTDVHILGYYIDYRSPAVQEFFTRVREFRLQRAERMVNKLNELAGGRWRVSFERVKEIAGAGAVGRPHVAQALVEAGGVASMSEAFEKYIGYDGPAYFPKLRLTPAEVIERIHQAGGLAVIAHPATYGNDGLVYLVIAAGVDGIEVWHPEHNQRAVDHYLELAQKNRLLVTGGSDCHGGRKFGRVYLGDIRLPYQYLMALKRRAKKC</sequence>
<dbReference type="GO" id="GO:0004534">
    <property type="term" value="F:5'-3' RNA exonuclease activity"/>
    <property type="evidence" value="ECO:0007669"/>
    <property type="project" value="TreeGrafter"/>
</dbReference>
<dbReference type="SMART" id="SM00481">
    <property type="entry name" value="POLIIIAc"/>
    <property type="match status" value="1"/>
</dbReference>
<dbReference type="PANTHER" id="PTHR42924">
    <property type="entry name" value="EXONUCLEASE"/>
    <property type="match status" value="1"/>
</dbReference>
<evidence type="ECO:0000259" key="1">
    <source>
        <dbReference type="SMART" id="SM00481"/>
    </source>
</evidence>
<evidence type="ECO:0000313" key="3">
    <source>
        <dbReference type="EMBL" id="HEE18422.1"/>
    </source>
</evidence>
<organism evidence="4">
    <name type="scientific">candidate division WOR-3 bacterium</name>
    <dbReference type="NCBI Taxonomy" id="2052148"/>
    <lineage>
        <taxon>Bacteria</taxon>
        <taxon>Bacteria division WOR-3</taxon>
    </lineage>
</organism>
<dbReference type="Gene3D" id="1.10.150.650">
    <property type="match status" value="1"/>
</dbReference>
<dbReference type="EMBL" id="DSLG01000007">
    <property type="protein sequence ID" value="HEA87554.1"/>
    <property type="molecule type" value="Genomic_DNA"/>
</dbReference>
<evidence type="ECO:0000313" key="2">
    <source>
        <dbReference type="EMBL" id="HEA87554.1"/>
    </source>
</evidence>
<dbReference type="Pfam" id="PF02811">
    <property type="entry name" value="PHP"/>
    <property type="match status" value="1"/>
</dbReference>
<dbReference type="InterPro" id="IPR003141">
    <property type="entry name" value="Pol/His_phosphatase_N"/>
</dbReference>
<accession>A0A7C3IYQ1</accession>
<dbReference type="EMBL" id="DSKA01000191">
    <property type="protein sequence ID" value="HEE18422.1"/>
    <property type="molecule type" value="Genomic_DNA"/>
</dbReference>
<dbReference type="Gene3D" id="3.20.20.140">
    <property type="entry name" value="Metal-dependent hydrolases"/>
    <property type="match status" value="1"/>
</dbReference>
<reference evidence="4" key="1">
    <citation type="journal article" date="2020" name="mSystems">
        <title>Genome- and Community-Level Interaction Insights into Carbon Utilization and Element Cycling Functions of Hydrothermarchaeota in Hydrothermal Sediment.</title>
        <authorList>
            <person name="Zhou Z."/>
            <person name="Liu Y."/>
            <person name="Xu W."/>
            <person name="Pan J."/>
            <person name="Luo Z.H."/>
            <person name="Li M."/>
        </authorList>
    </citation>
    <scope>NUCLEOTIDE SEQUENCE [LARGE SCALE GENOMIC DNA]</scope>
    <source>
        <strain evidence="3">SpSt-236</strain>
        <strain evidence="2">SpSt-265</strain>
        <strain evidence="4">SpSt-465</strain>
    </source>
</reference>
<protein>
    <submittedName>
        <fullName evidence="4">PHP domain-containing protein</fullName>
    </submittedName>
</protein>
<feature type="domain" description="Polymerase/histidinol phosphatase N-terminal" evidence="1">
    <location>
        <begin position="9"/>
        <end position="74"/>
    </location>
</feature>
<dbReference type="EMBL" id="DSTU01000001">
    <property type="protein sequence ID" value="HFJ53143.1"/>
    <property type="molecule type" value="Genomic_DNA"/>
</dbReference>
<dbReference type="GO" id="GO:0035312">
    <property type="term" value="F:5'-3' DNA exonuclease activity"/>
    <property type="evidence" value="ECO:0007669"/>
    <property type="project" value="TreeGrafter"/>
</dbReference>
<evidence type="ECO:0000313" key="4">
    <source>
        <dbReference type="EMBL" id="HFJ53143.1"/>
    </source>
</evidence>
<dbReference type="PANTHER" id="PTHR42924:SF3">
    <property type="entry name" value="POLYMERASE_HISTIDINOL PHOSPHATASE N-TERMINAL DOMAIN-CONTAINING PROTEIN"/>
    <property type="match status" value="1"/>
</dbReference>
<dbReference type="AlphaFoldDB" id="A0A7C3IYQ1"/>
<gene>
    <name evidence="3" type="ORF">ENP62_02585</name>
    <name evidence="2" type="ORF">ENP94_06050</name>
    <name evidence="4" type="ORF">ENS16_00405</name>
</gene>
<dbReference type="CDD" id="cd07438">
    <property type="entry name" value="PHP_HisPPase_AMP"/>
    <property type="match status" value="1"/>
</dbReference>